<organism evidence="3 4">
    <name type="scientific">Candidatus Trichorickettsia mobilis</name>
    <dbReference type="NCBI Taxonomy" id="1346319"/>
    <lineage>
        <taxon>Bacteria</taxon>
        <taxon>Pseudomonadati</taxon>
        <taxon>Pseudomonadota</taxon>
        <taxon>Alphaproteobacteria</taxon>
        <taxon>Rickettsiales</taxon>
        <taxon>Rickettsiaceae</taxon>
        <taxon>Rickettsieae</taxon>
        <taxon>Candidatus Trichorickettsia</taxon>
    </lineage>
</organism>
<keyword evidence="2" id="KW-0812">Transmembrane</keyword>
<name>A0ABZ0UR21_9RICK</name>
<evidence type="ECO:0000256" key="1">
    <source>
        <dbReference type="SAM" id="Coils"/>
    </source>
</evidence>
<evidence type="ECO:0000256" key="2">
    <source>
        <dbReference type="SAM" id="Phobius"/>
    </source>
</evidence>
<feature type="coiled-coil region" evidence="1">
    <location>
        <begin position="17"/>
        <end position="44"/>
    </location>
</feature>
<sequence length="75" mass="8767">MTDLFCQYATKDQLDEIKQTMVTKAELKAEIMEVKAEIIKMENKITDIKFDLLKWTMPMFMTTIGLMVSILIKMT</sequence>
<evidence type="ECO:0000313" key="4">
    <source>
        <dbReference type="Proteomes" id="UP001326613"/>
    </source>
</evidence>
<dbReference type="RefSeq" id="WP_410250253.1">
    <property type="nucleotide sequence ID" value="NZ_CP112932.1"/>
</dbReference>
<keyword evidence="2" id="KW-0472">Membrane</keyword>
<evidence type="ECO:0008006" key="5">
    <source>
        <dbReference type="Google" id="ProtNLM"/>
    </source>
</evidence>
<proteinExistence type="predicted"/>
<keyword evidence="2" id="KW-1133">Transmembrane helix</keyword>
<reference evidence="3 4" key="1">
    <citation type="submission" date="2022-10" db="EMBL/GenBank/DDBJ databases">
        <title>Host association and intracellularity evolved multiple times independently in the Rickettsiales.</title>
        <authorList>
            <person name="Castelli M."/>
            <person name="Nardi T."/>
            <person name="Gammuto L."/>
            <person name="Bellinzona G."/>
            <person name="Sabaneyeva E."/>
            <person name="Potekhin A."/>
            <person name="Serra V."/>
            <person name="Petroni G."/>
            <person name="Sassera D."/>
        </authorList>
    </citation>
    <scope>NUCLEOTIDE SEQUENCE [LARGE SCALE GENOMIC DNA]</scope>
    <source>
        <strain evidence="3 4">Kr 154-4</strain>
    </source>
</reference>
<feature type="transmembrane region" description="Helical" evidence="2">
    <location>
        <begin position="52"/>
        <end position="72"/>
    </location>
</feature>
<keyword evidence="4" id="KW-1185">Reference proteome</keyword>
<protein>
    <recommendedName>
        <fullName evidence="5">DUF1640 domain-containing protein</fullName>
    </recommendedName>
</protein>
<keyword evidence="1" id="KW-0175">Coiled coil</keyword>
<gene>
    <name evidence="3" type="ORF">Trichorick_00375</name>
</gene>
<dbReference type="EMBL" id="CP112932">
    <property type="protein sequence ID" value="WPY00497.1"/>
    <property type="molecule type" value="Genomic_DNA"/>
</dbReference>
<dbReference type="Proteomes" id="UP001326613">
    <property type="component" value="Chromosome"/>
</dbReference>
<evidence type="ECO:0000313" key="3">
    <source>
        <dbReference type="EMBL" id="WPY00497.1"/>
    </source>
</evidence>
<accession>A0ABZ0UR21</accession>